<feature type="compositionally biased region" description="Low complexity" evidence="1">
    <location>
        <begin position="57"/>
        <end position="94"/>
    </location>
</feature>
<evidence type="ECO:0000256" key="1">
    <source>
        <dbReference type="SAM" id="MobiDB-lite"/>
    </source>
</evidence>
<comment type="caution">
    <text evidence="3">The sequence shown here is derived from an EMBL/GenBank/DDBJ whole genome shotgun (WGS) entry which is preliminary data.</text>
</comment>
<dbReference type="InterPro" id="IPR000627">
    <property type="entry name" value="Intradiol_dOase_C"/>
</dbReference>
<keyword evidence="3" id="KW-0560">Oxidoreductase</keyword>
<feature type="domain" description="Intradiol ring-cleavage dioxygenases" evidence="2">
    <location>
        <begin position="127"/>
        <end position="203"/>
    </location>
</feature>
<dbReference type="GO" id="GO:0016702">
    <property type="term" value="F:oxidoreductase activity, acting on single donors with incorporation of molecular oxygen, incorporation of two atoms of oxygen"/>
    <property type="evidence" value="ECO:0007669"/>
    <property type="project" value="InterPro"/>
</dbReference>
<dbReference type="InterPro" id="IPR015889">
    <property type="entry name" value="Intradiol_dOase_core"/>
</dbReference>
<name>A0A0A0JA74_9MICO</name>
<organism evidence="3 4">
    <name type="scientific">Knoellia sinensis KCTC 19936</name>
    <dbReference type="NCBI Taxonomy" id="1385520"/>
    <lineage>
        <taxon>Bacteria</taxon>
        <taxon>Bacillati</taxon>
        <taxon>Actinomycetota</taxon>
        <taxon>Actinomycetes</taxon>
        <taxon>Micrococcales</taxon>
        <taxon>Intrasporangiaceae</taxon>
        <taxon>Knoellia</taxon>
    </lineage>
</organism>
<dbReference type="Proteomes" id="UP000030002">
    <property type="component" value="Unassembled WGS sequence"/>
</dbReference>
<feature type="region of interest" description="Disordered" evidence="1">
    <location>
        <begin position="52"/>
        <end position="108"/>
    </location>
</feature>
<evidence type="ECO:0000313" key="4">
    <source>
        <dbReference type="Proteomes" id="UP000030002"/>
    </source>
</evidence>
<dbReference type="RefSeq" id="WP_035915274.1">
    <property type="nucleotide sequence ID" value="NZ_AVPJ01000006.1"/>
</dbReference>
<gene>
    <name evidence="3" type="ORF">N802_16835</name>
</gene>
<dbReference type="eggNOG" id="COG3485">
    <property type="taxonomic scope" value="Bacteria"/>
</dbReference>
<dbReference type="SUPFAM" id="SSF49482">
    <property type="entry name" value="Aromatic compound dioxygenase"/>
    <property type="match status" value="1"/>
</dbReference>
<accession>A0A0A0JA74</accession>
<keyword evidence="3" id="KW-0223">Dioxygenase</keyword>
<proteinExistence type="predicted"/>
<dbReference type="CDD" id="cd03457">
    <property type="entry name" value="intradiol_dioxygenase_like"/>
    <property type="match status" value="1"/>
</dbReference>
<dbReference type="GO" id="GO:0008199">
    <property type="term" value="F:ferric iron binding"/>
    <property type="evidence" value="ECO:0007669"/>
    <property type="project" value="InterPro"/>
</dbReference>
<dbReference type="PANTHER" id="PTHR34315:SF1">
    <property type="entry name" value="INTRADIOL RING-CLEAVAGE DIOXYGENASES DOMAIN-CONTAINING PROTEIN-RELATED"/>
    <property type="match status" value="1"/>
</dbReference>
<sequence>MSERDVPSQAHPSHDRGLEFDVATLLDRRRALGLLGGAGLMALAGCTSDGGDGGGATTNAPPGTPSTSASGTPTGTVTASASGATAEVPDETGGPFPGNGTNGANVLDDSGIIRSDITRSIGTSTTKAEGVALTVNLTVTDSAKGYAAMEGAAVYVWQCDREGRYSMYSDGVEDENYLRGVQPTNATGTATFRTIFPAAYPGRWPHIHFQVFRSTSEATSSGEIVKTSQLALPDAVCRAVYATPGYEQSATVHAETTLTSDNVFGDDGGIHQLATVTGDATSGYIANLTIGV</sequence>
<evidence type="ECO:0000259" key="2">
    <source>
        <dbReference type="Pfam" id="PF00775"/>
    </source>
</evidence>
<protein>
    <submittedName>
        <fullName evidence="3">3,4-dioxygenase subunit beta</fullName>
    </submittedName>
</protein>
<evidence type="ECO:0000313" key="3">
    <source>
        <dbReference type="EMBL" id="KGN32486.1"/>
    </source>
</evidence>
<dbReference type="AlphaFoldDB" id="A0A0A0JA74"/>
<dbReference type="STRING" id="1385520.N802_16835"/>
<dbReference type="EMBL" id="AVPJ01000006">
    <property type="protein sequence ID" value="KGN32486.1"/>
    <property type="molecule type" value="Genomic_DNA"/>
</dbReference>
<dbReference type="Pfam" id="PF00775">
    <property type="entry name" value="Dioxygenase_C"/>
    <property type="match status" value="1"/>
</dbReference>
<dbReference type="Gene3D" id="2.60.130.10">
    <property type="entry name" value="Aromatic compound dioxygenase"/>
    <property type="match status" value="1"/>
</dbReference>
<dbReference type="OrthoDB" id="9800887at2"/>
<dbReference type="PANTHER" id="PTHR34315">
    <property type="match status" value="1"/>
</dbReference>
<reference evidence="3 4" key="1">
    <citation type="submission" date="2013-08" db="EMBL/GenBank/DDBJ databases">
        <title>The genome sequence of Knoellia sinensis.</title>
        <authorList>
            <person name="Zhu W."/>
            <person name="Wang G."/>
        </authorList>
    </citation>
    <scope>NUCLEOTIDE SEQUENCE [LARGE SCALE GENOMIC DNA]</scope>
    <source>
        <strain evidence="3 4">KCTC 19936</strain>
    </source>
</reference>
<keyword evidence="4" id="KW-1185">Reference proteome</keyword>